<reference evidence="2" key="1">
    <citation type="journal article" date="2019" name="Int. J. Syst. Evol. Microbiol.">
        <title>The Global Catalogue of Microorganisms (GCM) 10K type strain sequencing project: providing services to taxonomists for standard genome sequencing and annotation.</title>
        <authorList>
            <consortium name="The Broad Institute Genomics Platform"/>
            <consortium name="The Broad Institute Genome Sequencing Center for Infectious Disease"/>
            <person name="Wu L."/>
            <person name="Ma J."/>
        </authorList>
    </citation>
    <scope>NUCLEOTIDE SEQUENCE [LARGE SCALE GENOMIC DNA]</scope>
    <source>
        <strain evidence="2">CGMCC 4.1467</strain>
    </source>
</reference>
<dbReference type="Gene3D" id="3.40.50.300">
    <property type="entry name" value="P-loop containing nucleotide triphosphate hydrolases"/>
    <property type="match status" value="1"/>
</dbReference>
<dbReference type="InterPro" id="IPR027417">
    <property type="entry name" value="P-loop_NTPase"/>
</dbReference>
<dbReference type="Pfam" id="PF13469">
    <property type="entry name" value="Sulfotransfer_3"/>
    <property type="match status" value="1"/>
</dbReference>
<evidence type="ECO:0000313" key="2">
    <source>
        <dbReference type="Proteomes" id="UP001596472"/>
    </source>
</evidence>
<dbReference type="EMBL" id="JBHTBS010000004">
    <property type="protein sequence ID" value="MFC7337483.1"/>
    <property type="molecule type" value="Genomic_DNA"/>
</dbReference>
<keyword evidence="2" id="KW-1185">Reference proteome</keyword>
<name>A0ABW2L859_9BACT</name>
<dbReference type="Proteomes" id="UP001596472">
    <property type="component" value="Unassembled WGS sequence"/>
</dbReference>
<dbReference type="RefSeq" id="WP_379711806.1">
    <property type="nucleotide sequence ID" value="NZ_JBHTBS010000004.1"/>
</dbReference>
<proteinExistence type="predicted"/>
<protein>
    <submittedName>
        <fullName evidence="1">Sulfotransferase family protein</fullName>
        <ecNumber evidence="1">2.8.2.-</ecNumber>
    </submittedName>
</protein>
<dbReference type="GO" id="GO:0016740">
    <property type="term" value="F:transferase activity"/>
    <property type="evidence" value="ECO:0007669"/>
    <property type="project" value="UniProtKB-KW"/>
</dbReference>
<keyword evidence="1" id="KW-0808">Transferase</keyword>
<dbReference type="SUPFAM" id="SSF52540">
    <property type="entry name" value="P-loop containing nucleoside triphosphate hydrolases"/>
    <property type="match status" value="1"/>
</dbReference>
<evidence type="ECO:0000313" key="1">
    <source>
        <dbReference type="EMBL" id="MFC7337483.1"/>
    </source>
</evidence>
<organism evidence="1 2">
    <name type="scientific">Haloferula chungangensis</name>
    <dbReference type="NCBI Taxonomy" id="1048331"/>
    <lineage>
        <taxon>Bacteria</taxon>
        <taxon>Pseudomonadati</taxon>
        <taxon>Verrucomicrobiota</taxon>
        <taxon>Verrucomicrobiia</taxon>
        <taxon>Verrucomicrobiales</taxon>
        <taxon>Verrucomicrobiaceae</taxon>
        <taxon>Haloferula</taxon>
    </lineage>
</organism>
<sequence length="274" mass="31436">MKFHFISGLPRSGSTLTSALLRQNPRFHAGISSPVAGLMDGIISKVSAGTEMSSMVTQEQRARILKGLFENYYADTDQEVIFDTNRTWTAQLPALMKLFPESKIICLVRNVSWIMDSMERKFRENAFEHTRLFNSPAERSTVYTRLDALAHADRMVGFPWHALREACYSDFADRLVLVDYDLLTARPAEVMKLLYQFLEEEPFDHDFAKVQFDSPVFDTQLGLDGLHRVHSKVAPRPRKTILPPDLFERYAKMAFWHDLPDSPAFRIVAEQKSS</sequence>
<dbReference type="EC" id="2.8.2.-" evidence="1"/>
<gene>
    <name evidence="1" type="ORF">ACFQY0_09875</name>
</gene>
<accession>A0ABW2L859</accession>
<comment type="caution">
    <text evidence="1">The sequence shown here is derived from an EMBL/GenBank/DDBJ whole genome shotgun (WGS) entry which is preliminary data.</text>
</comment>